<evidence type="ECO:0000313" key="3">
    <source>
        <dbReference type="EMBL" id="KAI1229630.1"/>
    </source>
</evidence>
<feature type="region of interest" description="Disordered" evidence="1">
    <location>
        <begin position="48"/>
        <end position="167"/>
    </location>
</feature>
<organism evidence="2">
    <name type="scientific">Lamprotornis superbus</name>
    <dbReference type="NCBI Taxonomy" id="245042"/>
    <lineage>
        <taxon>Eukaryota</taxon>
        <taxon>Metazoa</taxon>
        <taxon>Chordata</taxon>
        <taxon>Craniata</taxon>
        <taxon>Vertebrata</taxon>
        <taxon>Euteleostomi</taxon>
        <taxon>Archelosauria</taxon>
        <taxon>Archosauria</taxon>
        <taxon>Dinosauria</taxon>
        <taxon>Saurischia</taxon>
        <taxon>Theropoda</taxon>
        <taxon>Coelurosauria</taxon>
        <taxon>Aves</taxon>
        <taxon>Neognathae</taxon>
        <taxon>Neoaves</taxon>
        <taxon>Telluraves</taxon>
        <taxon>Australaves</taxon>
        <taxon>Passeriformes</taxon>
        <taxon>Sturnidae</taxon>
        <taxon>Lamprotornis</taxon>
    </lineage>
</organism>
<evidence type="ECO:0000256" key="1">
    <source>
        <dbReference type="SAM" id="MobiDB-lite"/>
    </source>
</evidence>
<dbReference type="EMBL" id="JADDUC020000038">
    <property type="protein sequence ID" value="KAI1229630.1"/>
    <property type="molecule type" value="Genomic_DNA"/>
</dbReference>
<keyword evidence="4" id="KW-1185">Reference proteome</keyword>
<feature type="non-terminal residue" evidence="2">
    <location>
        <position position="1"/>
    </location>
</feature>
<feature type="compositionally biased region" description="Basic residues" evidence="1">
    <location>
        <begin position="126"/>
        <end position="141"/>
    </location>
</feature>
<reference evidence="3 4" key="2">
    <citation type="journal article" date="2021" name="J. Hered.">
        <title>Feather Gene Expression Elucidates the Developmental Basis of Plumage Iridescence in African Starlings.</title>
        <authorList>
            <person name="Rubenstein D.R."/>
            <person name="Corvelo A."/>
            <person name="MacManes M.D."/>
            <person name="Maia R."/>
            <person name="Narzisi G."/>
            <person name="Rousaki A."/>
            <person name="Vandenabeele P."/>
            <person name="Shawkey M.D."/>
            <person name="Solomon J."/>
        </authorList>
    </citation>
    <scope>NUCLEOTIDE SEQUENCE [LARGE SCALE GENOMIC DNA]</scope>
    <source>
        <strain evidence="3">SS15</strain>
    </source>
</reference>
<protein>
    <submittedName>
        <fullName evidence="2">Uncharacterized protein</fullName>
    </submittedName>
</protein>
<name>A0A835NCJ6_9PASS</name>
<sequence>VRVPRVGLQGGVEPRLAADPAVALHPGAAAAGAVPRGHRLAGRLRRVRHQGPRRGGPAVGGAQVQAPHELRQAQPRPQVLLQQADPAQDQGEALHLQVQLQQGGAGELPAAGIGGGGSAPADPRALPRRHPRPRVRPHHPRGTAASKRGEGASMGAAPEVLGGGGGA</sequence>
<evidence type="ECO:0000313" key="4">
    <source>
        <dbReference type="Proteomes" id="UP000618051"/>
    </source>
</evidence>
<accession>A0A835NCJ6</accession>
<reference evidence="2" key="1">
    <citation type="submission" date="2020-10" db="EMBL/GenBank/DDBJ databases">
        <title>Feather gene expression reveals the developmental basis of iridescence in African starlings.</title>
        <authorList>
            <person name="Rubenstein D.R."/>
        </authorList>
    </citation>
    <scope>NUCLEOTIDE SEQUENCE</scope>
    <source>
        <strain evidence="2">SS15</strain>
        <tissue evidence="2">Liver</tissue>
    </source>
</reference>
<reference evidence="3" key="3">
    <citation type="submission" date="2022-01" db="EMBL/GenBank/DDBJ databases">
        <authorList>
            <person name="Rubenstein D.R."/>
        </authorList>
    </citation>
    <scope>NUCLEOTIDE SEQUENCE</scope>
    <source>
        <strain evidence="3">SS15</strain>
        <tissue evidence="3">Liver</tissue>
    </source>
</reference>
<dbReference type="EMBL" id="JADDUC010000568">
    <property type="protein sequence ID" value="KAG0113077.1"/>
    <property type="molecule type" value="Genomic_DNA"/>
</dbReference>
<gene>
    <name evidence="3" type="ORF">IHE44_0011013</name>
    <name evidence="2" type="ORF">IHE44_011918</name>
</gene>
<proteinExistence type="predicted"/>
<comment type="caution">
    <text evidence="2">The sequence shown here is derived from an EMBL/GenBank/DDBJ whole genome shotgun (WGS) entry which is preliminary data.</text>
</comment>
<feature type="non-terminal residue" evidence="2">
    <location>
        <position position="167"/>
    </location>
</feature>
<evidence type="ECO:0000313" key="2">
    <source>
        <dbReference type="EMBL" id="KAG0113077.1"/>
    </source>
</evidence>
<dbReference type="AlphaFoldDB" id="A0A835NCJ6"/>
<dbReference type="Proteomes" id="UP000618051">
    <property type="component" value="Unassembled WGS sequence"/>
</dbReference>